<evidence type="ECO:0000313" key="4">
    <source>
        <dbReference type="Proteomes" id="UP000612712"/>
    </source>
</evidence>
<keyword evidence="3" id="KW-0067">ATP-binding</keyword>
<dbReference type="EMBL" id="JACHWT010000006">
    <property type="protein sequence ID" value="MBB3116381.1"/>
    <property type="molecule type" value="Genomic_DNA"/>
</dbReference>
<comment type="caution">
    <text evidence="3">The sequence shown here is derived from an EMBL/GenBank/DDBJ whole genome shotgun (WGS) entry which is preliminary data.</text>
</comment>
<proteinExistence type="predicted"/>
<gene>
    <name evidence="3" type="ORF">FHU32_001616</name>
</gene>
<dbReference type="InterPro" id="IPR038729">
    <property type="entry name" value="Rad50/SbcC_AAA"/>
</dbReference>
<feature type="compositionally biased region" description="Low complexity" evidence="1">
    <location>
        <begin position="169"/>
        <end position="219"/>
    </location>
</feature>
<sequence>MLRIHSLSLDHVAGVRHAELTVPDHGVTVVHGPNERGKSTLLKAFQLLLSDYKSTSSAAKVRVLKSTFADEPTTVAASLTVGPHRLEITKSFNKGAGTCILTVHTPRPERVTGAEAVGRFSEILRSELDADLLAALTVEQGDTPGVLAVAGIGALDRALAGAGAGDSAGDGAAKVTARKATTAPARSRAVPRTGSSRPSTPSTGATTPRRQGSRPGSSARRSRHSTRRRSASTGAAASTRTRRRSSPRSTGSPRPGAPSTGASRTRRRRPTRHGVTMRRPAAPGISSTGRATRSAGPGPT</sequence>
<reference evidence="3" key="1">
    <citation type="submission" date="2020-08" db="EMBL/GenBank/DDBJ databases">
        <title>Sequencing the genomes of 1000 actinobacteria strains.</title>
        <authorList>
            <person name="Klenk H.-P."/>
        </authorList>
    </citation>
    <scope>NUCLEOTIDE SEQUENCE</scope>
    <source>
        <strain evidence="3">DSM 20582</strain>
    </source>
</reference>
<evidence type="ECO:0000259" key="2">
    <source>
        <dbReference type="Pfam" id="PF13476"/>
    </source>
</evidence>
<dbReference type="InterPro" id="IPR027417">
    <property type="entry name" value="P-loop_NTPase"/>
</dbReference>
<dbReference type="GO" id="GO:0016887">
    <property type="term" value="F:ATP hydrolysis activity"/>
    <property type="evidence" value="ECO:0007669"/>
    <property type="project" value="InterPro"/>
</dbReference>
<feature type="compositionally biased region" description="Basic residues" evidence="1">
    <location>
        <begin position="264"/>
        <end position="276"/>
    </location>
</feature>
<keyword evidence="3" id="KW-0547">Nucleotide-binding</keyword>
<evidence type="ECO:0000256" key="1">
    <source>
        <dbReference type="SAM" id="MobiDB-lite"/>
    </source>
</evidence>
<feature type="compositionally biased region" description="Basic residues" evidence="1">
    <location>
        <begin position="220"/>
        <end position="230"/>
    </location>
</feature>
<feature type="region of interest" description="Disordered" evidence="1">
    <location>
        <begin position="161"/>
        <end position="300"/>
    </location>
</feature>
<dbReference type="GO" id="GO:0005524">
    <property type="term" value="F:ATP binding"/>
    <property type="evidence" value="ECO:0007669"/>
    <property type="project" value="UniProtKB-KW"/>
</dbReference>
<dbReference type="Gene3D" id="3.40.50.300">
    <property type="entry name" value="P-loop containing nucleotide triphosphate hydrolases"/>
    <property type="match status" value="1"/>
</dbReference>
<protein>
    <submittedName>
        <fullName evidence="3">Energy-coupling factor transporter ATP-binding protein EcfA2</fullName>
    </submittedName>
</protein>
<dbReference type="SUPFAM" id="SSF52540">
    <property type="entry name" value="P-loop containing nucleoside triphosphate hydrolases"/>
    <property type="match status" value="1"/>
</dbReference>
<accession>A0A8H9YCA4</accession>
<name>A0A8H9YCA4_9CORY</name>
<dbReference type="GO" id="GO:0006302">
    <property type="term" value="P:double-strand break repair"/>
    <property type="evidence" value="ECO:0007669"/>
    <property type="project" value="InterPro"/>
</dbReference>
<dbReference type="AlphaFoldDB" id="A0A8H9YCA4"/>
<dbReference type="Pfam" id="PF13476">
    <property type="entry name" value="AAA_23"/>
    <property type="match status" value="1"/>
</dbReference>
<dbReference type="RefSeq" id="WP_010270709.1">
    <property type="nucleotide sequence ID" value="NZ_AENJ01000244.1"/>
</dbReference>
<feature type="domain" description="Rad50/SbcC-type AAA" evidence="2">
    <location>
        <begin position="7"/>
        <end position="71"/>
    </location>
</feature>
<dbReference type="Proteomes" id="UP000612712">
    <property type="component" value="Unassembled WGS sequence"/>
</dbReference>
<organism evidence="3 4">
    <name type="scientific">Corynebacterium bovis DSM 20582 = CIP 54.80</name>
    <dbReference type="NCBI Taxonomy" id="927655"/>
    <lineage>
        <taxon>Bacteria</taxon>
        <taxon>Bacillati</taxon>
        <taxon>Actinomycetota</taxon>
        <taxon>Actinomycetes</taxon>
        <taxon>Mycobacteriales</taxon>
        <taxon>Corynebacteriaceae</taxon>
        <taxon>Corynebacterium</taxon>
    </lineage>
</organism>
<evidence type="ECO:0000313" key="3">
    <source>
        <dbReference type="EMBL" id="MBB3116381.1"/>
    </source>
</evidence>
<feature type="compositionally biased region" description="Low complexity" evidence="1">
    <location>
        <begin position="247"/>
        <end position="263"/>
    </location>
</feature>